<accession>A0A6C0CAB5</accession>
<proteinExistence type="predicted"/>
<dbReference type="EMBL" id="MN739357">
    <property type="protein sequence ID" value="QHT00609.1"/>
    <property type="molecule type" value="Genomic_DNA"/>
</dbReference>
<reference evidence="1" key="1">
    <citation type="journal article" date="2020" name="Nature">
        <title>Giant virus diversity and host interactions through global metagenomics.</title>
        <authorList>
            <person name="Schulz F."/>
            <person name="Roux S."/>
            <person name="Paez-Espino D."/>
            <person name="Jungbluth S."/>
            <person name="Walsh D.A."/>
            <person name="Denef V.J."/>
            <person name="McMahon K.D."/>
            <person name="Konstantinidis K.T."/>
            <person name="Eloe-Fadrosh E.A."/>
            <person name="Kyrpides N.C."/>
            <person name="Woyke T."/>
        </authorList>
    </citation>
    <scope>NUCLEOTIDE SEQUENCE</scope>
    <source>
        <strain evidence="1">GVMAG-M-3300020192-26</strain>
    </source>
</reference>
<evidence type="ECO:0000313" key="1">
    <source>
        <dbReference type="EMBL" id="QHT00609.1"/>
    </source>
</evidence>
<sequence>MDLYQFMQSCKILNKIVTKKDVERCIVCEIERRLHDICKDDYTEFMEMLKITNAKIIRQFITECIIGETWKGCIIIYIPESVDTEKFINFVKEKNYKTKQLFYERYDANEKNVSIPSMRCYFNHGVIDIMLPIYQQRNKFTEKYVHTYTQCNIYKNIYTVASIELYIHRINEIFAKNTNFPKKRRSATAFRKAHKRGFQFYKSKIDKQIMSNNDIICAYYNVAKIRCRYTLEWCEKN</sequence>
<organism evidence="1">
    <name type="scientific">viral metagenome</name>
    <dbReference type="NCBI Taxonomy" id="1070528"/>
    <lineage>
        <taxon>unclassified sequences</taxon>
        <taxon>metagenomes</taxon>
        <taxon>organismal metagenomes</taxon>
    </lineage>
</organism>
<protein>
    <submittedName>
        <fullName evidence="1">Uncharacterized protein</fullName>
    </submittedName>
</protein>
<dbReference type="AlphaFoldDB" id="A0A6C0CAB5"/>
<name>A0A6C0CAB5_9ZZZZ</name>